<name>A0A2M7TAA1_9ACTN</name>
<keyword evidence="3" id="KW-0201">Cytochrome c-type biogenesis</keyword>
<dbReference type="GO" id="GO:0005886">
    <property type="term" value="C:plasma membrane"/>
    <property type="evidence" value="ECO:0007669"/>
    <property type="project" value="TreeGrafter"/>
</dbReference>
<comment type="subcellular location">
    <subcellularLocation>
        <location evidence="1">Membrane</location>
        <topology evidence="1">Multi-pass membrane protein</topology>
    </subcellularLocation>
</comment>
<sequence>MEKLTIILFWLALVSGVVSSLAYIGNFAARAERRVHVYTALGAALGSFALLLLVIFLRAQALGISQTAGPFTVRIIFAAFIIGVFLLIESIYAGKSTKVKALGTVVMPVAVILQFLAWHAYGLSEQLTQQLRSYWVGMHVTFAVLAYASMTVALALAVAYILQEKQLKNMRTKKPGKIFRKLPSLEISDDLCHKSIAFSFTFLTLVIATGIMRAEMLPEWSMWYMDPKILMAIATWVVYGSYLVVRAALGWRGKRANTFAILGFAVAIATYLIGNIGFITEILPSIHRYGGGLG</sequence>
<dbReference type="PANTHER" id="PTHR30071:SF1">
    <property type="entry name" value="CYTOCHROME B_B6 PROTEIN-RELATED"/>
    <property type="match status" value="1"/>
</dbReference>
<proteinExistence type="predicted"/>
<evidence type="ECO:0000313" key="8">
    <source>
        <dbReference type="EMBL" id="PIZ41878.1"/>
    </source>
</evidence>
<feature type="transmembrane region" description="Helical" evidence="6">
    <location>
        <begin position="37"/>
        <end position="59"/>
    </location>
</feature>
<feature type="transmembrane region" description="Helical" evidence="6">
    <location>
        <begin position="6"/>
        <end position="25"/>
    </location>
</feature>
<feature type="transmembrane region" description="Helical" evidence="6">
    <location>
        <begin position="71"/>
        <end position="94"/>
    </location>
</feature>
<evidence type="ECO:0000256" key="1">
    <source>
        <dbReference type="ARBA" id="ARBA00004141"/>
    </source>
</evidence>
<dbReference type="AlphaFoldDB" id="A0A2M7TAA1"/>
<dbReference type="RefSeq" id="WP_286678222.1">
    <property type="nucleotide sequence ID" value="NZ_MNXI01000068.1"/>
</dbReference>
<feature type="transmembrane region" description="Helical" evidence="6">
    <location>
        <begin position="101"/>
        <end position="121"/>
    </location>
</feature>
<reference evidence="9" key="1">
    <citation type="submission" date="2017-09" db="EMBL/GenBank/DDBJ databases">
        <title>Depth-based differentiation of microbial function through sediment-hosted aquifers and enrichment of novel symbionts in the deep terrestrial subsurface.</title>
        <authorList>
            <person name="Probst A.J."/>
            <person name="Ladd B."/>
            <person name="Jarett J.K."/>
            <person name="Geller-Mcgrath D.E."/>
            <person name="Sieber C.M.K."/>
            <person name="Emerson J.B."/>
            <person name="Anantharaman K."/>
            <person name="Thomas B.C."/>
            <person name="Malmstrom R."/>
            <person name="Stieglmeier M."/>
            <person name="Klingl A."/>
            <person name="Woyke T."/>
            <person name="Ryan C.M."/>
            <person name="Banfield J.F."/>
        </authorList>
    </citation>
    <scope>NUCLEOTIDE SEQUENCE [LARGE SCALE GENOMIC DNA]</scope>
</reference>
<evidence type="ECO:0000256" key="4">
    <source>
        <dbReference type="ARBA" id="ARBA00022989"/>
    </source>
</evidence>
<dbReference type="GO" id="GO:0017004">
    <property type="term" value="P:cytochrome complex assembly"/>
    <property type="evidence" value="ECO:0007669"/>
    <property type="project" value="UniProtKB-KW"/>
</dbReference>
<evidence type="ECO:0000259" key="7">
    <source>
        <dbReference type="Pfam" id="PF01578"/>
    </source>
</evidence>
<evidence type="ECO:0000256" key="5">
    <source>
        <dbReference type="ARBA" id="ARBA00023136"/>
    </source>
</evidence>
<keyword evidence="4 6" id="KW-1133">Transmembrane helix</keyword>
<evidence type="ECO:0000256" key="3">
    <source>
        <dbReference type="ARBA" id="ARBA00022748"/>
    </source>
</evidence>
<evidence type="ECO:0000256" key="2">
    <source>
        <dbReference type="ARBA" id="ARBA00022692"/>
    </source>
</evidence>
<dbReference type="Proteomes" id="UP000230956">
    <property type="component" value="Unassembled WGS sequence"/>
</dbReference>
<keyword evidence="2 6" id="KW-0812">Transmembrane</keyword>
<accession>A0A2M7TAA1</accession>
<dbReference type="InterPro" id="IPR002541">
    <property type="entry name" value="Cyt_c_assembly"/>
</dbReference>
<dbReference type="PANTHER" id="PTHR30071">
    <property type="entry name" value="HEME EXPORTER PROTEIN C"/>
    <property type="match status" value="1"/>
</dbReference>
<comment type="caution">
    <text evidence="8">The sequence shown here is derived from an EMBL/GenBank/DDBJ whole genome shotgun (WGS) entry which is preliminary data.</text>
</comment>
<dbReference type="InterPro" id="IPR045062">
    <property type="entry name" value="Cyt_c_biogenesis_CcsA/CcmC"/>
</dbReference>
<protein>
    <recommendedName>
        <fullName evidence="7">Cytochrome c assembly protein domain-containing protein</fullName>
    </recommendedName>
</protein>
<dbReference type="EMBL" id="PFNG01000038">
    <property type="protein sequence ID" value="PIZ41878.1"/>
    <property type="molecule type" value="Genomic_DNA"/>
</dbReference>
<feature type="transmembrane region" description="Helical" evidence="6">
    <location>
        <begin position="229"/>
        <end position="249"/>
    </location>
</feature>
<feature type="domain" description="Cytochrome c assembly protein" evidence="7">
    <location>
        <begin position="81"/>
        <end position="274"/>
    </location>
</feature>
<gene>
    <name evidence="8" type="ORF">COY37_01495</name>
</gene>
<keyword evidence="5 6" id="KW-0472">Membrane</keyword>
<feature type="transmembrane region" description="Helical" evidence="6">
    <location>
        <begin position="256"/>
        <end position="279"/>
    </location>
</feature>
<evidence type="ECO:0000313" key="9">
    <source>
        <dbReference type="Proteomes" id="UP000230956"/>
    </source>
</evidence>
<organism evidence="8 9">
    <name type="scientific">Candidatus Aquicultor secundus</name>
    <dbReference type="NCBI Taxonomy" id="1973895"/>
    <lineage>
        <taxon>Bacteria</taxon>
        <taxon>Bacillati</taxon>
        <taxon>Actinomycetota</taxon>
        <taxon>Candidatus Aquicultoria</taxon>
        <taxon>Candidatus Aquicultorales</taxon>
        <taxon>Candidatus Aquicultoraceae</taxon>
        <taxon>Candidatus Aquicultor</taxon>
    </lineage>
</organism>
<feature type="transmembrane region" description="Helical" evidence="6">
    <location>
        <begin position="196"/>
        <end position="214"/>
    </location>
</feature>
<evidence type="ECO:0000256" key="6">
    <source>
        <dbReference type="SAM" id="Phobius"/>
    </source>
</evidence>
<dbReference type="Pfam" id="PF01578">
    <property type="entry name" value="Cytochrom_C_asm"/>
    <property type="match status" value="1"/>
</dbReference>
<dbReference type="GO" id="GO:0020037">
    <property type="term" value="F:heme binding"/>
    <property type="evidence" value="ECO:0007669"/>
    <property type="project" value="InterPro"/>
</dbReference>
<feature type="transmembrane region" description="Helical" evidence="6">
    <location>
        <begin position="141"/>
        <end position="162"/>
    </location>
</feature>